<dbReference type="GeneID" id="39606446"/>
<dbReference type="CDD" id="cd11060">
    <property type="entry name" value="CYP57A1-like"/>
    <property type="match status" value="1"/>
</dbReference>
<evidence type="ECO:0000256" key="3">
    <source>
        <dbReference type="ARBA" id="ARBA00023004"/>
    </source>
</evidence>
<comment type="caution">
    <text evidence="7">The sequence shown here is derived from an EMBL/GenBank/DDBJ whole genome shotgun (WGS) entry which is preliminary data.</text>
</comment>
<comment type="cofactor">
    <cofactor evidence="4">
        <name>heme</name>
        <dbReference type="ChEBI" id="CHEBI:30413"/>
    </cofactor>
</comment>
<reference evidence="7 8" key="1">
    <citation type="submission" date="2018-10" db="EMBL/GenBank/DDBJ databases">
        <title>Genome sequence of Verticillium nonalfalfae VnAa140.</title>
        <authorList>
            <person name="Stajich J.E."/>
            <person name="Kasson M.T."/>
        </authorList>
    </citation>
    <scope>NUCLEOTIDE SEQUENCE [LARGE SCALE GENOMIC DNA]</scope>
    <source>
        <strain evidence="7 8">VnAa140</strain>
    </source>
</reference>
<proteinExistence type="predicted"/>
<dbReference type="STRING" id="1051616.A0A3M9YG00"/>
<organism evidence="7 8">
    <name type="scientific">Verticillium nonalfalfae</name>
    <dbReference type="NCBI Taxonomy" id="1051616"/>
    <lineage>
        <taxon>Eukaryota</taxon>
        <taxon>Fungi</taxon>
        <taxon>Dikarya</taxon>
        <taxon>Ascomycota</taxon>
        <taxon>Pezizomycotina</taxon>
        <taxon>Sordariomycetes</taxon>
        <taxon>Hypocreomycetidae</taxon>
        <taxon>Glomerellales</taxon>
        <taxon>Plectosphaerellaceae</taxon>
        <taxon>Verticillium</taxon>
    </lineage>
</organism>
<evidence type="ECO:0000256" key="1">
    <source>
        <dbReference type="ARBA" id="ARBA00022617"/>
    </source>
</evidence>
<evidence type="ECO:0000256" key="6">
    <source>
        <dbReference type="SAM" id="Phobius"/>
    </source>
</evidence>
<keyword evidence="1 4" id="KW-0349">Heme</keyword>
<dbReference type="PANTHER" id="PTHR24305">
    <property type="entry name" value="CYTOCHROME P450"/>
    <property type="match status" value="1"/>
</dbReference>
<dbReference type="SUPFAM" id="SSF48264">
    <property type="entry name" value="Cytochrome P450"/>
    <property type="match status" value="1"/>
</dbReference>
<protein>
    <submittedName>
        <fullName evidence="7">Uncharacterized protein</fullName>
    </submittedName>
</protein>
<dbReference type="CDD" id="cd02440">
    <property type="entry name" value="AdoMet_MTases"/>
    <property type="match status" value="1"/>
</dbReference>
<dbReference type="InterPro" id="IPR002401">
    <property type="entry name" value="Cyt_P450_E_grp-I"/>
</dbReference>
<feature type="transmembrane region" description="Helical" evidence="6">
    <location>
        <begin position="12"/>
        <end position="32"/>
    </location>
</feature>
<feature type="binding site" description="axial binding residue" evidence="4">
    <location>
        <position position="455"/>
    </location>
    <ligand>
        <name>heme</name>
        <dbReference type="ChEBI" id="CHEBI:30413"/>
    </ligand>
    <ligandPart>
        <name>Fe</name>
        <dbReference type="ChEBI" id="CHEBI:18248"/>
    </ligandPart>
</feature>
<dbReference type="GO" id="GO:0004497">
    <property type="term" value="F:monooxygenase activity"/>
    <property type="evidence" value="ECO:0007669"/>
    <property type="project" value="InterPro"/>
</dbReference>
<dbReference type="PRINTS" id="PR00463">
    <property type="entry name" value="EP450I"/>
</dbReference>
<dbReference type="Pfam" id="PF00067">
    <property type="entry name" value="p450"/>
    <property type="match status" value="1"/>
</dbReference>
<dbReference type="GO" id="GO:0016705">
    <property type="term" value="F:oxidoreductase activity, acting on paired donors, with incorporation or reduction of molecular oxygen"/>
    <property type="evidence" value="ECO:0007669"/>
    <property type="project" value="InterPro"/>
</dbReference>
<dbReference type="EMBL" id="RBVV01000017">
    <property type="protein sequence ID" value="RNJ59379.1"/>
    <property type="molecule type" value="Genomic_DNA"/>
</dbReference>
<dbReference type="Gene3D" id="1.10.630.10">
    <property type="entry name" value="Cytochrome P450"/>
    <property type="match status" value="1"/>
</dbReference>
<evidence type="ECO:0000256" key="5">
    <source>
        <dbReference type="SAM" id="MobiDB-lite"/>
    </source>
</evidence>
<dbReference type="Pfam" id="PF13489">
    <property type="entry name" value="Methyltransf_23"/>
    <property type="match status" value="1"/>
</dbReference>
<evidence type="ECO:0000256" key="2">
    <source>
        <dbReference type="ARBA" id="ARBA00022723"/>
    </source>
</evidence>
<dbReference type="AlphaFoldDB" id="A0A3M9YG00"/>
<dbReference type="InterPro" id="IPR050121">
    <property type="entry name" value="Cytochrome_P450_monoxygenase"/>
</dbReference>
<keyword evidence="8" id="KW-1185">Reference proteome</keyword>
<sequence length="910" mass="101620">MITTLFSEQVTAVPLVAALFVLYLARTVIAWAKLRQFTGPRWTGVSNIPHGKAALSEKCHEWYAKVSKEHGPIARIAPGILLTSSPEVWAHVNRQAGYKRSEWYYNACRVEYRRDNVFTQSDNAKHEQRRKQMAPGYSGRENPGLEASIDERLEDLLKLVRTKYISTPDRIVPMDLAKKVQFFTLDVISAVGLGKTFGMLAADEDVDSYLQSSEEGLAAANAAWALGASWLAQSPVLGRFIAPSPRDNNGFGKMMATCFRFVDERVARGDTDKRSDMLASFIRHGLRDDELKSEALEQIIAGSDTTAGAIRGALLLVMTNPRVYALLQKEIDAAVREGRAPAVGNGLISQAQAKELPFLQAVVRESLRVRTPVANLFPRDVPAGGDTVVVDGERIALPGGVCIGYSAYAMHRDEALYGDDAQAFRPERWFEDDKDKLAAMVRTNDMVFGDGRFTCLGKPVAQMEMAKTIFELLRHFDVALIDPIKPWKTRNLIDFRPVPSNPVIFRWDILTQLNHTWNSPAMSTSQEASAASPPPGPSYKKSPSPRSPRSPKSPRSPSSNAPGSPANLEQVIEQANEQEHFTADQVPFNESDVDSDEGIDNESFVSSTASLTSSMLEYRQLHGRTFQSYKSTEYWGPNDDRQNDGLDIAHHFITLLLGDKLYEAPIDEPKRVLDVGTGTGIWAIDVADAHPAAEVTGFDISPIQPSWVPPNCKFHIDDAQLEWTYPAASFDLIHIRALYGSIGDWPKLYGEAFRALEPGGYLENFEFTINLRSDLPSVRDDPKHVFKQWGQVFTEAMDRLGKTAEIGLDGRMKRYMEQAGFEDIVVKDYQLPCGGWSSDPRLKEVGIYNLAFLEESLEGFALFLLKEIMGWEYIEIQLLVANMRKAIRDLKLRPYYIVPNVYGRKPLTAE</sequence>
<accession>A0A3M9YG00</accession>
<dbReference type="Proteomes" id="UP000267145">
    <property type="component" value="Unassembled WGS sequence"/>
</dbReference>
<dbReference type="SUPFAM" id="SSF53335">
    <property type="entry name" value="S-adenosyl-L-methionine-dependent methyltransferases"/>
    <property type="match status" value="1"/>
</dbReference>
<keyword evidence="6" id="KW-0812">Transmembrane</keyword>
<dbReference type="InterPro" id="IPR001128">
    <property type="entry name" value="Cyt_P450"/>
</dbReference>
<dbReference type="InterPro" id="IPR029063">
    <property type="entry name" value="SAM-dependent_MTases_sf"/>
</dbReference>
<evidence type="ECO:0000313" key="7">
    <source>
        <dbReference type="EMBL" id="RNJ59379.1"/>
    </source>
</evidence>
<name>A0A3M9YG00_9PEZI</name>
<dbReference type="PRINTS" id="PR00385">
    <property type="entry name" value="P450"/>
</dbReference>
<feature type="region of interest" description="Disordered" evidence="5">
    <location>
        <begin position="119"/>
        <end position="141"/>
    </location>
</feature>
<evidence type="ECO:0000313" key="8">
    <source>
        <dbReference type="Proteomes" id="UP000267145"/>
    </source>
</evidence>
<dbReference type="PANTHER" id="PTHR24305:SF168">
    <property type="entry name" value="P450, PUTATIVE (EUROFUNG)-RELATED"/>
    <property type="match status" value="1"/>
</dbReference>
<evidence type="ECO:0000256" key="4">
    <source>
        <dbReference type="PIRSR" id="PIRSR602401-1"/>
    </source>
</evidence>
<dbReference type="Gene3D" id="3.40.50.150">
    <property type="entry name" value="Vaccinia Virus protein VP39"/>
    <property type="match status" value="1"/>
</dbReference>
<gene>
    <name evidence="7" type="ORF">D7B24_002757</name>
</gene>
<dbReference type="RefSeq" id="XP_028497537.1">
    <property type="nucleotide sequence ID" value="XM_028636958.1"/>
</dbReference>
<dbReference type="InterPro" id="IPR036396">
    <property type="entry name" value="Cyt_P450_sf"/>
</dbReference>
<dbReference type="GO" id="GO:0005506">
    <property type="term" value="F:iron ion binding"/>
    <property type="evidence" value="ECO:0007669"/>
    <property type="project" value="InterPro"/>
</dbReference>
<keyword evidence="6" id="KW-1133">Transmembrane helix</keyword>
<keyword evidence="6" id="KW-0472">Membrane</keyword>
<feature type="compositionally biased region" description="Low complexity" evidence="5">
    <location>
        <begin position="553"/>
        <end position="566"/>
    </location>
</feature>
<feature type="region of interest" description="Disordered" evidence="5">
    <location>
        <begin position="521"/>
        <end position="566"/>
    </location>
</feature>
<dbReference type="GO" id="GO:0020037">
    <property type="term" value="F:heme binding"/>
    <property type="evidence" value="ECO:0007669"/>
    <property type="project" value="InterPro"/>
</dbReference>
<keyword evidence="2 4" id="KW-0479">Metal-binding</keyword>
<keyword evidence="3 4" id="KW-0408">Iron</keyword>